<proteinExistence type="predicted"/>
<sequence length="254" mass="30044">MQSIVECSKNEPKIVALWGAPRCASTVFEKTFMQRCDTVVLHAPFADIYYFSKWRRSTSFGNRQDRQNYDIKSAVEEIKSKVAPLVFFKDMAFQALPYIDKEFKYFLGSIINTFIIRHPQETITSLYKLYENFTEEEFGFSSLDEMYKIVTQELGQQPIVVESNRFRQNPDKILASYCQRIGVEFDPRMLGWNDGKLKQWESRDYEFHTKWYKTLENSSGILPPTQVKINIFPEHRKMVERAERIYEKLSRSTV</sequence>
<keyword evidence="2" id="KW-1185">Reference proteome</keyword>
<dbReference type="InterPro" id="IPR053226">
    <property type="entry name" value="Pyrrolopyrazine_biosynth_F"/>
</dbReference>
<dbReference type="SUPFAM" id="SSF52540">
    <property type="entry name" value="P-loop containing nucleoside triphosphate hydrolases"/>
    <property type="match status" value="1"/>
</dbReference>
<dbReference type="Proteomes" id="UP000269154">
    <property type="component" value="Unassembled WGS sequence"/>
</dbReference>
<dbReference type="RefSeq" id="WP_124144949.1">
    <property type="nucleotide sequence ID" value="NZ_CAWOKI010000054.1"/>
</dbReference>
<dbReference type="InterPro" id="IPR027417">
    <property type="entry name" value="P-loop_NTPase"/>
</dbReference>
<gene>
    <name evidence="1" type="ORF">D5R40_26430</name>
</gene>
<accession>A0A3N6PKD9</accession>
<dbReference type="PANTHER" id="PTHR48419">
    <property type="entry name" value="SULFOTRANSFERASE DOMAIN-CONTAINING PROTEIN"/>
    <property type="match status" value="1"/>
</dbReference>
<evidence type="ECO:0000313" key="1">
    <source>
        <dbReference type="EMBL" id="RQH27862.1"/>
    </source>
</evidence>
<dbReference type="Gene3D" id="3.40.50.300">
    <property type="entry name" value="P-loop containing nucleotide triphosphate hydrolases"/>
    <property type="match status" value="1"/>
</dbReference>
<reference evidence="1 2" key="1">
    <citation type="journal article" date="2018" name="ACS Chem. Biol.">
        <title>Ketoreductase domain dysfunction expands chemodiversity: malyngamide biosynthesis in the cyanobacterium Okeania hirsuta.</title>
        <authorList>
            <person name="Moss N.A."/>
            <person name="Leao T."/>
            <person name="Rankin M."/>
            <person name="McCullough T.M."/>
            <person name="Qu P."/>
            <person name="Korobeynikov A."/>
            <person name="Smith J.L."/>
            <person name="Gerwick L."/>
            <person name="Gerwick W.H."/>
        </authorList>
    </citation>
    <scope>NUCLEOTIDE SEQUENCE [LARGE SCALE GENOMIC DNA]</scope>
    <source>
        <strain evidence="1 2">PAB10Feb10-1</strain>
    </source>
</reference>
<dbReference type="Pfam" id="PF19798">
    <property type="entry name" value="Sulfotransfer_5"/>
    <property type="match status" value="1"/>
</dbReference>
<name>A0A3N6PKD9_9CYAN</name>
<evidence type="ECO:0000313" key="2">
    <source>
        <dbReference type="Proteomes" id="UP000269154"/>
    </source>
</evidence>
<organism evidence="1 2">
    <name type="scientific">Okeania hirsuta</name>
    <dbReference type="NCBI Taxonomy" id="1458930"/>
    <lineage>
        <taxon>Bacteria</taxon>
        <taxon>Bacillati</taxon>
        <taxon>Cyanobacteriota</taxon>
        <taxon>Cyanophyceae</taxon>
        <taxon>Oscillatoriophycideae</taxon>
        <taxon>Oscillatoriales</taxon>
        <taxon>Microcoleaceae</taxon>
        <taxon>Okeania</taxon>
    </lineage>
</organism>
<dbReference type="GO" id="GO:0016740">
    <property type="term" value="F:transferase activity"/>
    <property type="evidence" value="ECO:0007669"/>
    <property type="project" value="UniProtKB-KW"/>
</dbReference>
<dbReference type="OrthoDB" id="272985at2"/>
<protein>
    <submittedName>
        <fullName evidence="1">Sulfotransferase family protein</fullName>
    </submittedName>
</protein>
<dbReference type="EMBL" id="RCBY01000227">
    <property type="protein sequence ID" value="RQH27862.1"/>
    <property type="molecule type" value="Genomic_DNA"/>
</dbReference>
<dbReference type="PANTHER" id="PTHR48419:SF1">
    <property type="entry name" value="SULFOTRANSFERASE DOMAIN-CONTAINING PROTEIN"/>
    <property type="match status" value="1"/>
</dbReference>
<comment type="caution">
    <text evidence="1">The sequence shown here is derived from an EMBL/GenBank/DDBJ whole genome shotgun (WGS) entry which is preliminary data.</text>
</comment>
<dbReference type="AlphaFoldDB" id="A0A3N6PKD9"/>
<keyword evidence="1" id="KW-0808">Transferase</keyword>